<keyword evidence="3" id="KW-1185">Reference proteome</keyword>
<reference evidence="2" key="1">
    <citation type="submission" date="2021-03" db="EMBL/GenBank/DDBJ databases">
        <authorList>
            <person name="Tran Van P."/>
        </authorList>
    </citation>
    <scope>NUCLEOTIDE SEQUENCE</scope>
</reference>
<evidence type="ECO:0000313" key="2">
    <source>
        <dbReference type="EMBL" id="CAG2053683.1"/>
    </source>
</evidence>
<name>A0ABN7NKJ9_TIMPD</name>
<organism evidence="2 3">
    <name type="scientific">Timema podura</name>
    <name type="common">Walking stick</name>
    <dbReference type="NCBI Taxonomy" id="61482"/>
    <lineage>
        <taxon>Eukaryota</taxon>
        <taxon>Metazoa</taxon>
        <taxon>Ecdysozoa</taxon>
        <taxon>Arthropoda</taxon>
        <taxon>Hexapoda</taxon>
        <taxon>Insecta</taxon>
        <taxon>Pterygota</taxon>
        <taxon>Neoptera</taxon>
        <taxon>Polyneoptera</taxon>
        <taxon>Phasmatodea</taxon>
        <taxon>Timematodea</taxon>
        <taxon>Timematoidea</taxon>
        <taxon>Timematidae</taxon>
        <taxon>Timema</taxon>
    </lineage>
</organism>
<proteinExistence type="predicted"/>
<dbReference type="Proteomes" id="UP001153148">
    <property type="component" value="Unassembled WGS sequence"/>
</dbReference>
<gene>
    <name evidence="2" type="ORF">TPAB3V08_LOCUS733</name>
</gene>
<accession>A0ABN7NKJ9</accession>
<feature type="region of interest" description="Disordered" evidence="1">
    <location>
        <begin position="100"/>
        <end position="119"/>
    </location>
</feature>
<comment type="caution">
    <text evidence="2">The sequence shown here is derived from an EMBL/GenBank/DDBJ whole genome shotgun (WGS) entry which is preliminary data.</text>
</comment>
<protein>
    <submittedName>
        <fullName evidence="2">Uncharacterized protein</fullName>
    </submittedName>
</protein>
<sequence>MNVSWRMAHLSGLTERELMSTKLAEISSANSSISNMSLLKWKAMDVKPDENHIKSLEFSILHEKFLDYNLKELDEALVATLQDTILDMKAMIESQMNNSTQRSAPKEAVHPEWGGAPCGDTPINTSGGCRGSMRGSRECGRSCRPRIVRNRGEKGEKNTDTVWHKLTYPKHGLIVVIHNHNYHHKLSRVSEIVAET</sequence>
<evidence type="ECO:0000313" key="3">
    <source>
        <dbReference type="Proteomes" id="UP001153148"/>
    </source>
</evidence>
<dbReference type="EMBL" id="CAJPIN010000591">
    <property type="protein sequence ID" value="CAG2053683.1"/>
    <property type="molecule type" value="Genomic_DNA"/>
</dbReference>
<evidence type="ECO:0000256" key="1">
    <source>
        <dbReference type="SAM" id="MobiDB-lite"/>
    </source>
</evidence>